<dbReference type="SMART" id="SM00112">
    <property type="entry name" value="CA"/>
    <property type="match status" value="2"/>
</dbReference>
<dbReference type="InterPro" id="IPR002126">
    <property type="entry name" value="Cadherin-like_dom"/>
</dbReference>
<dbReference type="PRINTS" id="PR00205">
    <property type="entry name" value="CADHERIN"/>
</dbReference>
<evidence type="ECO:0000313" key="7">
    <source>
        <dbReference type="EMBL" id="MBR8829253.1"/>
    </source>
</evidence>
<evidence type="ECO:0000256" key="2">
    <source>
        <dbReference type="ARBA" id="ARBA00022692"/>
    </source>
</evidence>
<accession>A0A941GZ03</accession>
<dbReference type="AlphaFoldDB" id="A0A941GZ03"/>
<dbReference type="Pfam" id="PF13517">
    <property type="entry name" value="FG-GAP_3"/>
    <property type="match status" value="2"/>
</dbReference>
<organism evidence="7 8">
    <name type="scientific">Gomphosphaeria aponina SAG 52.96 = DSM 107014</name>
    <dbReference type="NCBI Taxonomy" id="1521640"/>
    <lineage>
        <taxon>Bacteria</taxon>
        <taxon>Bacillati</taxon>
        <taxon>Cyanobacteriota</taxon>
        <taxon>Cyanophyceae</taxon>
        <taxon>Oscillatoriophycideae</taxon>
        <taxon>Chroococcales</taxon>
        <taxon>Gomphosphaeriaceae</taxon>
        <taxon>Gomphosphaeria</taxon>
    </lineage>
</organism>
<feature type="non-terminal residue" evidence="7">
    <location>
        <position position="999"/>
    </location>
</feature>
<dbReference type="GO" id="GO:0005509">
    <property type="term" value="F:calcium ion binding"/>
    <property type="evidence" value="ECO:0007669"/>
    <property type="project" value="InterPro"/>
</dbReference>
<evidence type="ECO:0000256" key="3">
    <source>
        <dbReference type="ARBA" id="ARBA00022729"/>
    </source>
</evidence>
<dbReference type="Pfam" id="PF00028">
    <property type="entry name" value="Cadherin"/>
    <property type="match status" value="1"/>
</dbReference>
<dbReference type="Gene3D" id="2.130.10.130">
    <property type="entry name" value="Integrin alpha, N-terminal"/>
    <property type="match status" value="1"/>
</dbReference>
<dbReference type="SUPFAM" id="SSF49313">
    <property type="entry name" value="Cadherin-like"/>
    <property type="match status" value="3"/>
</dbReference>
<evidence type="ECO:0000259" key="6">
    <source>
        <dbReference type="PROSITE" id="PS50268"/>
    </source>
</evidence>
<dbReference type="PROSITE" id="PS50268">
    <property type="entry name" value="CADHERIN_2"/>
    <property type="match status" value="3"/>
</dbReference>
<keyword evidence="3" id="KW-0732">Signal</keyword>
<sequence length="999" mass="105305">MAKFEARTGTANPFNGVDVGSGSTPTLVDIDKDGDLDAFLGESNGNIRYFKNTGNSSNPKFIAVTGTGNPLNGVNVGLYSAPTLVDIDGDGDFDALIGEFYGSIKYFRNTGNSSNPKFIAVTGTGNPFDGQDVGYNSTPTLVDIDGDGDFDAFIGEIYGEIKYYKNTGSSNNPQFIEVTGTGNPFDGEGVGSYSKIILANIDGDGDFDAFVGGGDGKIKYFKNTGSSSNPQLIAVTGAENPFNGVDVGNNSAPTLVDINQDGDLDAFIGASDGTIKYFENVPQTTTTNIAPSFVKFTAVAGTGNPLNKRDVGNFSTPNLVDIDKDGDLDALIGASDGTIKYFRNTGNSSNPKFIPVTGTGNPFNGQDVGNYSTPNLVDIDKDGDLDALIGEFFGNIKYFRNTGNSSNPQFIEVTGTGNPFDGVDVGNHSAPSLADIDKDGDLDAFIGAIDGTIKYFRNTGNSSNPKFIAVTGTGNPFNSVDVGNFSKLILVDLDIDADGDLDALIGAVDGTIKYFQNTGNSSNPQFVEGGNIFDVGNHGAPTLADLDADGDLDALIGERLGTIKYLKNNSENLIYNLDLISENDTASVITGNTVAEIITNNTIADLDGIVEAVAVTAVDNSNGNWQYSTNGGSSWTDFGTVTETSARLLDSTHKVRFIPNANWYGKANITLRLWDKTTGVAGGTANVTSNGGATAFSGELTKTVITVNADPDNLNISPNNLDENKPIGTVVGNFTTTDPDTGDTHTYSLVAGTGSTDNGLFEIVGNQLKTKASFDFETKNSYSIRVQTDDGRGGTFQKVLTIGVNDLNTTPTNINLSASSVNENRVSGTVVGNLTTTDVEDPKDPHTYSLVDNANYPDNTFFQIDNVNKQLKTATSFNFEAKNSYTIKVQTNDGKGGIFEKVLTIGVNDINDVPTNINISNNSVNENQAIGTVVGNLTSTDEDAGDTHTYSLVAGTGSTDNGSFEIVGNQLRTKASFNFEAKNSYSIRVQTNDGNGGTF</sequence>
<dbReference type="InterPro" id="IPR013517">
    <property type="entry name" value="FG-GAP"/>
</dbReference>
<dbReference type="SUPFAM" id="SSF69318">
    <property type="entry name" value="Integrin alpha N-terminal domain"/>
    <property type="match status" value="2"/>
</dbReference>
<dbReference type="CDD" id="cd11304">
    <property type="entry name" value="Cadherin_repeat"/>
    <property type="match status" value="3"/>
</dbReference>
<dbReference type="PANTHER" id="PTHR24028:SF328">
    <property type="entry name" value="CADHERIN-3"/>
    <property type="match status" value="1"/>
</dbReference>
<evidence type="ECO:0000313" key="8">
    <source>
        <dbReference type="Proteomes" id="UP000767446"/>
    </source>
</evidence>
<keyword evidence="4" id="KW-0472">Membrane</keyword>
<evidence type="ECO:0000256" key="1">
    <source>
        <dbReference type="ARBA" id="ARBA00004167"/>
    </source>
</evidence>
<keyword evidence="2" id="KW-0812">Transmembrane</keyword>
<dbReference type="Proteomes" id="UP000767446">
    <property type="component" value="Unassembled WGS sequence"/>
</dbReference>
<dbReference type="EMBL" id="JADQBC010000119">
    <property type="protein sequence ID" value="MBR8829253.1"/>
    <property type="molecule type" value="Genomic_DNA"/>
</dbReference>
<feature type="domain" description="Cadherin" evidence="6">
    <location>
        <begin position="820"/>
        <end position="916"/>
    </location>
</feature>
<keyword evidence="4" id="KW-1133">Transmembrane helix</keyword>
<protein>
    <submittedName>
        <fullName evidence="7">VCBS repeat-containing protein</fullName>
    </submittedName>
</protein>
<evidence type="ECO:0000256" key="4">
    <source>
        <dbReference type="ARBA" id="ARBA00022989"/>
    </source>
</evidence>
<proteinExistence type="predicted"/>
<dbReference type="InterPro" id="IPR050174">
    <property type="entry name" value="Protocadherin/Cadherin-CA"/>
</dbReference>
<reference evidence="7" key="1">
    <citation type="submission" date="2021-02" db="EMBL/GenBank/DDBJ databases">
        <title>Metagenome analyses of Stigonema ocellatum DSM 106950, Chlorogloea purpurea SAG 13.99 and Gomphosphaeria aponina DSM 107014.</title>
        <authorList>
            <person name="Marter P."/>
            <person name="Huang S."/>
        </authorList>
    </citation>
    <scope>NUCLEOTIDE SEQUENCE</scope>
    <source>
        <strain evidence="7">JP213</strain>
    </source>
</reference>
<name>A0A941GZ03_9CHRO</name>
<dbReference type="InterPro" id="IPR015919">
    <property type="entry name" value="Cadherin-like_sf"/>
</dbReference>
<feature type="domain" description="Cadherin" evidence="6">
    <location>
        <begin position="721"/>
        <end position="813"/>
    </location>
</feature>
<keyword evidence="5" id="KW-0325">Glycoprotein</keyword>
<dbReference type="GO" id="GO:0005886">
    <property type="term" value="C:plasma membrane"/>
    <property type="evidence" value="ECO:0007669"/>
    <property type="project" value="TreeGrafter"/>
</dbReference>
<comment type="caution">
    <text evidence="7">The sequence shown here is derived from an EMBL/GenBank/DDBJ whole genome shotgun (WGS) entry which is preliminary data.</text>
</comment>
<dbReference type="InterPro" id="IPR028994">
    <property type="entry name" value="Integrin_alpha_N"/>
</dbReference>
<comment type="subcellular location">
    <subcellularLocation>
        <location evidence="1">Membrane</location>
        <topology evidence="1">Single-pass membrane protein</topology>
    </subcellularLocation>
</comment>
<dbReference type="GO" id="GO:0007156">
    <property type="term" value="P:homophilic cell adhesion via plasma membrane adhesion molecules"/>
    <property type="evidence" value="ECO:0007669"/>
    <property type="project" value="InterPro"/>
</dbReference>
<evidence type="ECO:0000256" key="5">
    <source>
        <dbReference type="ARBA" id="ARBA00023180"/>
    </source>
</evidence>
<dbReference type="PANTHER" id="PTHR24028">
    <property type="entry name" value="CADHERIN-87A"/>
    <property type="match status" value="1"/>
</dbReference>
<gene>
    <name evidence="7" type="ORF">DSM107014_15370</name>
</gene>
<dbReference type="Gene3D" id="2.60.40.60">
    <property type="entry name" value="Cadherins"/>
    <property type="match status" value="3"/>
</dbReference>
<feature type="domain" description="Cadherin" evidence="6">
    <location>
        <begin position="923"/>
        <end position="993"/>
    </location>
</feature>